<feature type="transmembrane region" description="Helical" evidence="6">
    <location>
        <begin position="21"/>
        <end position="41"/>
    </location>
</feature>
<dbReference type="GO" id="GO:0005886">
    <property type="term" value="C:plasma membrane"/>
    <property type="evidence" value="ECO:0007669"/>
    <property type="project" value="UniProtKB-SubCell"/>
</dbReference>
<feature type="domain" description="ABC3 transporter permease C-terminal" evidence="7">
    <location>
        <begin position="668"/>
        <end position="782"/>
    </location>
</feature>
<feature type="transmembrane region" description="Helical" evidence="6">
    <location>
        <begin position="336"/>
        <end position="355"/>
    </location>
</feature>
<keyword evidence="3 6" id="KW-0812">Transmembrane</keyword>
<dbReference type="Proteomes" id="UP000598820">
    <property type="component" value="Unassembled WGS sequence"/>
</dbReference>
<gene>
    <name evidence="9" type="ORF">IC229_01150</name>
</gene>
<evidence type="ECO:0000256" key="3">
    <source>
        <dbReference type="ARBA" id="ARBA00022692"/>
    </source>
</evidence>
<dbReference type="EMBL" id="JACWZY010000001">
    <property type="protein sequence ID" value="MBD2699222.1"/>
    <property type="molecule type" value="Genomic_DNA"/>
</dbReference>
<dbReference type="InterPro" id="IPR050250">
    <property type="entry name" value="Macrolide_Exporter_MacB"/>
</dbReference>
<proteinExistence type="predicted"/>
<evidence type="ECO:0000256" key="2">
    <source>
        <dbReference type="ARBA" id="ARBA00022475"/>
    </source>
</evidence>
<organism evidence="9 10">
    <name type="scientific">Spirosoma profusum</name>
    <dbReference type="NCBI Taxonomy" id="2771354"/>
    <lineage>
        <taxon>Bacteria</taxon>
        <taxon>Pseudomonadati</taxon>
        <taxon>Bacteroidota</taxon>
        <taxon>Cytophagia</taxon>
        <taxon>Cytophagales</taxon>
        <taxon>Cytophagaceae</taxon>
        <taxon>Spirosoma</taxon>
    </lineage>
</organism>
<dbReference type="RefSeq" id="WP_190885082.1">
    <property type="nucleotide sequence ID" value="NZ_JACWZY010000001.1"/>
</dbReference>
<evidence type="ECO:0000256" key="5">
    <source>
        <dbReference type="ARBA" id="ARBA00023136"/>
    </source>
</evidence>
<feature type="domain" description="MacB-like periplasmic core" evidence="8">
    <location>
        <begin position="430"/>
        <end position="630"/>
    </location>
</feature>
<reference evidence="9" key="1">
    <citation type="submission" date="2020-09" db="EMBL/GenBank/DDBJ databases">
        <authorList>
            <person name="Kim M.K."/>
        </authorList>
    </citation>
    <scope>NUCLEOTIDE SEQUENCE</scope>
    <source>
        <strain evidence="9">BT702</strain>
    </source>
</reference>
<feature type="domain" description="ABC3 transporter permease C-terminal" evidence="7">
    <location>
        <begin position="287"/>
        <end position="401"/>
    </location>
</feature>
<dbReference type="PANTHER" id="PTHR30572">
    <property type="entry name" value="MEMBRANE COMPONENT OF TRANSPORTER-RELATED"/>
    <property type="match status" value="1"/>
</dbReference>
<feature type="transmembrane region" description="Helical" evidence="6">
    <location>
        <begin position="752"/>
        <end position="772"/>
    </location>
</feature>
<protein>
    <submittedName>
        <fullName evidence="9">ABC transporter permease</fullName>
    </submittedName>
</protein>
<feature type="transmembrane region" description="Helical" evidence="6">
    <location>
        <begin position="281"/>
        <end position="303"/>
    </location>
</feature>
<sequence length="789" mass="88065">MLRNHFKIAWRNFIQNKTFSAINVLGLALGLASSLLILLWIQDELTIGTQYPNAPYLYRVMEHEIADGRIVTDEDTPGVLAEELKKQIPEVVYAAGFSSPEQHLFSVGNNVVKQTGNYVGADWLTMYDTPLLAGTRATALRSPNNLAISRRLADALFGTYQKAVGKSVRFDNYLDFQVTAVFENLPANAPDKYEFLLNWPLYLEREPWLQQWENGGPGTRLQLRPDADPAKVNAKLLTFLKGRNKDIDAHFNIQLFLQPETEAYLYSNFSNGHRDGGRIDYVRLFVVVAAFLLLIAGINFMNLATARSFRRAREVGVRKVVGANRASLIWQFMGEALLVTLLALCLALVLVNMLLPSFNLLTEKQLILPLNNPLFWMLLLGLLVLTSALAGSYPALFLSSLSPIRVLKGTLRFSAGTQVFRRGLVVFQFVLTMLLLVGTIVVYRQLQYIQNKNLGYDRENLIKISGEGGLAQNYRTFKQELLQLPGIQNVTHIQTNPLENGNTTDGVHWVGKDPTSAIQFNNTWVGYDFTKTMKIKILRGRDFSPSFGMDSANYLINEAAAKRIGYKDPVGQPLTFGRTAGKIVGVLEDYHFNSLHVAVRPLIIRLAETWNYDNILIRTAPGQTKQALASVEALYRKFNPKYPFTYSFVDTDFQALYKSESIVGTLTNVFAGLAIFIACLGLFGLAAFTAEQRNKEIGIRKVLGASVGSIVTLLSGDFLKLVLVAIVIASPIAWYATRGWLQGFAYKIELEWWMFVLAGLLAVGIALVTVSFQSIKAALMNPVKSLRSE</sequence>
<feature type="transmembrane region" description="Helical" evidence="6">
    <location>
        <begin position="702"/>
        <end position="732"/>
    </location>
</feature>
<evidence type="ECO:0000256" key="4">
    <source>
        <dbReference type="ARBA" id="ARBA00022989"/>
    </source>
</evidence>
<feature type="transmembrane region" description="Helical" evidence="6">
    <location>
        <begin position="669"/>
        <end position="690"/>
    </location>
</feature>
<evidence type="ECO:0000313" key="10">
    <source>
        <dbReference type="Proteomes" id="UP000598820"/>
    </source>
</evidence>
<feature type="transmembrane region" description="Helical" evidence="6">
    <location>
        <begin position="375"/>
        <end position="398"/>
    </location>
</feature>
<feature type="transmembrane region" description="Helical" evidence="6">
    <location>
        <begin position="419"/>
        <end position="443"/>
    </location>
</feature>
<evidence type="ECO:0000259" key="8">
    <source>
        <dbReference type="Pfam" id="PF12704"/>
    </source>
</evidence>
<dbReference type="Pfam" id="PF12704">
    <property type="entry name" value="MacB_PCD"/>
    <property type="match status" value="2"/>
</dbReference>
<comment type="caution">
    <text evidence="9">The sequence shown here is derived from an EMBL/GenBank/DDBJ whole genome shotgun (WGS) entry which is preliminary data.</text>
</comment>
<evidence type="ECO:0000256" key="1">
    <source>
        <dbReference type="ARBA" id="ARBA00004651"/>
    </source>
</evidence>
<dbReference type="Pfam" id="PF02687">
    <property type="entry name" value="FtsX"/>
    <property type="match status" value="2"/>
</dbReference>
<evidence type="ECO:0000313" key="9">
    <source>
        <dbReference type="EMBL" id="MBD2699222.1"/>
    </source>
</evidence>
<feature type="domain" description="MacB-like periplasmic core" evidence="8">
    <location>
        <begin position="20"/>
        <end position="236"/>
    </location>
</feature>
<evidence type="ECO:0000256" key="6">
    <source>
        <dbReference type="SAM" id="Phobius"/>
    </source>
</evidence>
<comment type="subcellular location">
    <subcellularLocation>
        <location evidence="1">Cell membrane</location>
        <topology evidence="1">Multi-pass membrane protein</topology>
    </subcellularLocation>
</comment>
<name>A0A927AT42_9BACT</name>
<keyword evidence="10" id="KW-1185">Reference proteome</keyword>
<dbReference type="InterPro" id="IPR003838">
    <property type="entry name" value="ABC3_permease_C"/>
</dbReference>
<keyword evidence="2" id="KW-1003">Cell membrane</keyword>
<dbReference type="AlphaFoldDB" id="A0A927AT42"/>
<dbReference type="InterPro" id="IPR025857">
    <property type="entry name" value="MacB_PCD"/>
</dbReference>
<keyword evidence="4 6" id="KW-1133">Transmembrane helix</keyword>
<dbReference type="PANTHER" id="PTHR30572:SF18">
    <property type="entry name" value="ABC-TYPE MACROLIDE FAMILY EXPORT SYSTEM PERMEASE COMPONENT 2"/>
    <property type="match status" value="1"/>
</dbReference>
<evidence type="ECO:0000259" key="7">
    <source>
        <dbReference type="Pfam" id="PF02687"/>
    </source>
</evidence>
<keyword evidence="5 6" id="KW-0472">Membrane</keyword>
<accession>A0A927AT42</accession>
<dbReference type="GO" id="GO:0022857">
    <property type="term" value="F:transmembrane transporter activity"/>
    <property type="evidence" value="ECO:0007669"/>
    <property type="project" value="TreeGrafter"/>
</dbReference>